<feature type="compositionally biased region" description="Low complexity" evidence="6">
    <location>
        <begin position="27"/>
        <end position="43"/>
    </location>
</feature>
<dbReference type="GO" id="GO:0005789">
    <property type="term" value="C:endoplasmic reticulum membrane"/>
    <property type="evidence" value="ECO:0007669"/>
    <property type="project" value="TreeGrafter"/>
</dbReference>
<feature type="compositionally biased region" description="Pro residues" evidence="6">
    <location>
        <begin position="542"/>
        <end position="552"/>
    </location>
</feature>
<keyword evidence="3 7" id="KW-1133">Transmembrane helix</keyword>
<feature type="compositionally biased region" description="Basic and acidic residues" evidence="6">
    <location>
        <begin position="601"/>
        <end position="615"/>
    </location>
</feature>
<dbReference type="InterPro" id="IPR032816">
    <property type="entry name" value="VTT_dom"/>
</dbReference>
<feature type="transmembrane region" description="Helical" evidence="7">
    <location>
        <begin position="351"/>
        <end position="373"/>
    </location>
</feature>
<feature type="domain" description="VTT" evidence="8">
    <location>
        <begin position="280"/>
        <end position="403"/>
    </location>
</feature>
<keyword evidence="2 7" id="KW-0812">Transmembrane</keyword>
<comment type="caution">
    <text evidence="9">The sequence shown here is derived from an EMBL/GenBank/DDBJ whole genome shotgun (WGS) entry which is preliminary data.</text>
</comment>
<dbReference type="AlphaFoldDB" id="A0A2N5T9T3"/>
<reference evidence="9 10" key="1">
    <citation type="submission" date="2017-11" db="EMBL/GenBank/DDBJ databases">
        <title>De novo assembly and phasing of dikaryotic genomes from two isolates of Puccinia coronata f. sp. avenae, the causal agent of oat crown rust.</title>
        <authorList>
            <person name="Miller M.E."/>
            <person name="Zhang Y."/>
            <person name="Omidvar V."/>
            <person name="Sperschneider J."/>
            <person name="Schwessinger B."/>
            <person name="Raley C."/>
            <person name="Palmer J.M."/>
            <person name="Garnica D."/>
            <person name="Upadhyaya N."/>
            <person name="Rathjen J."/>
            <person name="Taylor J.M."/>
            <person name="Park R.F."/>
            <person name="Dodds P.N."/>
            <person name="Hirsch C.D."/>
            <person name="Kianian S.F."/>
            <person name="Figueroa M."/>
        </authorList>
    </citation>
    <scope>NUCLEOTIDE SEQUENCE [LARGE SCALE GENOMIC DNA]</scope>
    <source>
        <strain evidence="9">12SD80</strain>
    </source>
</reference>
<feature type="compositionally biased region" description="Low complexity" evidence="6">
    <location>
        <begin position="88"/>
        <end position="112"/>
    </location>
</feature>
<evidence type="ECO:0000256" key="3">
    <source>
        <dbReference type="ARBA" id="ARBA00022989"/>
    </source>
</evidence>
<proteinExistence type="inferred from homology"/>
<protein>
    <recommendedName>
        <fullName evidence="8">VTT domain-containing protein</fullName>
    </recommendedName>
</protein>
<dbReference type="InterPro" id="IPR045014">
    <property type="entry name" value="TM41A/B"/>
</dbReference>
<feature type="transmembrane region" description="Helical" evidence="7">
    <location>
        <begin position="421"/>
        <end position="442"/>
    </location>
</feature>
<feature type="compositionally biased region" description="Low complexity" evidence="6">
    <location>
        <begin position="657"/>
        <end position="671"/>
    </location>
</feature>
<organism evidence="9 10">
    <name type="scientific">Puccinia coronata f. sp. avenae</name>
    <dbReference type="NCBI Taxonomy" id="200324"/>
    <lineage>
        <taxon>Eukaryota</taxon>
        <taxon>Fungi</taxon>
        <taxon>Dikarya</taxon>
        <taxon>Basidiomycota</taxon>
        <taxon>Pucciniomycotina</taxon>
        <taxon>Pucciniomycetes</taxon>
        <taxon>Pucciniales</taxon>
        <taxon>Pucciniaceae</taxon>
        <taxon>Puccinia</taxon>
    </lineage>
</organism>
<evidence type="ECO:0000259" key="8">
    <source>
        <dbReference type="Pfam" id="PF09335"/>
    </source>
</evidence>
<gene>
    <name evidence="9" type="ORF">PCASD_14534</name>
</gene>
<evidence type="ECO:0000256" key="4">
    <source>
        <dbReference type="ARBA" id="ARBA00023136"/>
    </source>
</evidence>
<feature type="region of interest" description="Disordered" evidence="6">
    <location>
        <begin position="83"/>
        <end position="128"/>
    </location>
</feature>
<feature type="compositionally biased region" description="Low complexity" evidence="6">
    <location>
        <begin position="1"/>
        <end position="10"/>
    </location>
</feature>
<sequence length="671" mass="73551">MSTLISASSKSKSDSRKPLQLLNPQASPYVSLTTPSLLSPSETRSADLLPFRRPAASHQLALSTSQHTLKTLAGGKYYDEYDEDDQDQQQLPLFSPSSLPHSASHPSFPPSATQSAAVPPPPHRTQPQSVKAHIINFNTHHSLTTTTTSTTTPRHHPPSSIIPSPHLDHPSSSSSSSSSSSLPSFTPHSWNHALQQKPLLAFVIRGATLLLLAALLVLSLVWALLPPIDEKDLPILRIPTSFEALKKLNALLQIYKTANYYRVLSSFVLIYLFLQTFSLPGSMYLSILAGAMFGVQVALPLVCLCVGTGAMLCYLMSLNLASSVVIQLPSLRSRLEEWKLKLSTKTNKLDLFAYLVVIRISPLPPHWVVNLLAPHVGIRLGVFWLTTCLGILPVTLIHTQLGTTLDQMVGPEDLSFFTLKNLTGLGLVAVGVLVPVAIRWYLRNRLLDESPTTTTAVTITAESRPFSSRRIGLSLEEEEEEHLSHDPLARRNHAFRSLSGQTYDHSSSITSLHKLARVESDDTLVLDAPHLLSSSTSSASDPSPPRPVPRHYPLPSSYKPLRGSSKLLHSDDRARLSSTTGTTIHTASTKEATPPRVANRHRPEDQPLDEIKFSAEPEATLLSARPQSSPHHPHHLHPRPPHHLHKPLLSPSPPPLRLASTPRPVRSPRSP</sequence>
<dbReference type="PANTHER" id="PTHR43220:SF18">
    <property type="entry name" value="TRANSMEMBRANE PROTEIN 41B"/>
    <property type="match status" value="1"/>
</dbReference>
<accession>A0A2N5T9T3</accession>
<evidence type="ECO:0000256" key="6">
    <source>
        <dbReference type="SAM" id="MobiDB-lite"/>
    </source>
</evidence>
<feature type="region of interest" description="Disordered" evidence="6">
    <location>
        <begin position="144"/>
        <end position="180"/>
    </location>
</feature>
<dbReference type="GO" id="GO:0000045">
    <property type="term" value="P:autophagosome assembly"/>
    <property type="evidence" value="ECO:0007669"/>
    <property type="project" value="TreeGrafter"/>
</dbReference>
<evidence type="ECO:0000256" key="2">
    <source>
        <dbReference type="ARBA" id="ARBA00022692"/>
    </source>
</evidence>
<evidence type="ECO:0000256" key="7">
    <source>
        <dbReference type="SAM" id="Phobius"/>
    </source>
</evidence>
<evidence type="ECO:0000256" key="1">
    <source>
        <dbReference type="ARBA" id="ARBA00004141"/>
    </source>
</evidence>
<feature type="compositionally biased region" description="Basic residues" evidence="6">
    <location>
        <begin position="631"/>
        <end position="646"/>
    </location>
</feature>
<dbReference type="PANTHER" id="PTHR43220">
    <property type="match status" value="1"/>
</dbReference>
<feature type="transmembrane region" description="Helical" evidence="7">
    <location>
        <begin position="380"/>
        <end position="401"/>
    </location>
</feature>
<dbReference type="EMBL" id="PGCI01000670">
    <property type="protein sequence ID" value="PLW22261.1"/>
    <property type="molecule type" value="Genomic_DNA"/>
</dbReference>
<comment type="subcellular location">
    <subcellularLocation>
        <location evidence="1">Membrane</location>
        <topology evidence="1">Multi-pass membrane protein</topology>
    </subcellularLocation>
</comment>
<dbReference type="Pfam" id="PF09335">
    <property type="entry name" value="VTT_dom"/>
    <property type="match status" value="1"/>
</dbReference>
<feature type="transmembrane region" description="Helical" evidence="7">
    <location>
        <begin position="199"/>
        <end position="225"/>
    </location>
</feature>
<name>A0A2N5T9T3_9BASI</name>
<comment type="similarity">
    <text evidence="5">Belongs to the TMEM41 family.</text>
</comment>
<feature type="compositionally biased region" description="Low complexity" evidence="6">
    <location>
        <begin position="577"/>
        <end position="589"/>
    </location>
</feature>
<evidence type="ECO:0000313" key="9">
    <source>
        <dbReference type="EMBL" id="PLW22261.1"/>
    </source>
</evidence>
<feature type="region of interest" description="Disordered" evidence="6">
    <location>
        <begin position="533"/>
        <end position="671"/>
    </location>
</feature>
<keyword evidence="4 7" id="KW-0472">Membrane</keyword>
<feature type="region of interest" description="Disordered" evidence="6">
    <location>
        <begin position="1"/>
        <end position="50"/>
    </location>
</feature>
<evidence type="ECO:0000256" key="5">
    <source>
        <dbReference type="ARBA" id="ARBA00025797"/>
    </source>
</evidence>
<dbReference type="Proteomes" id="UP000235392">
    <property type="component" value="Unassembled WGS sequence"/>
</dbReference>
<evidence type="ECO:0000313" key="10">
    <source>
        <dbReference type="Proteomes" id="UP000235392"/>
    </source>
</evidence>